<gene>
    <name evidence="1" type="ORF">N479_08890</name>
</gene>
<name>A0A0F6AEB3_9GAMM</name>
<evidence type="ECO:0000313" key="1">
    <source>
        <dbReference type="EMBL" id="KKE84530.1"/>
    </source>
</evidence>
<protein>
    <submittedName>
        <fullName evidence="1">Uncharacterized protein</fullName>
    </submittedName>
</protein>
<evidence type="ECO:0000313" key="2">
    <source>
        <dbReference type="Proteomes" id="UP000033434"/>
    </source>
</evidence>
<reference evidence="1 2" key="1">
    <citation type="journal article" date="2015" name="BMC Genomics">
        <title>Genome mining reveals unlocked bioactive potential of marine Gram-negative bacteria.</title>
        <authorList>
            <person name="Machado H."/>
            <person name="Sonnenschein E.C."/>
            <person name="Melchiorsen J."/>
            <person name="Gram L."/>
        </authorList>
    </citation>
    <scope>NUCLEOTIDE SEQUENCE [LARGE SCALE GENOMIC DNA]</scope>
    <source>
        <strain evidence="1 2">S4054</strain>
    </source>
</reference>
<accession>A0A0F6AEB3</accession>
<dbReference type="Proteomes" id="UP000033434">
    <property type="component" value="Unassembled WGS sequence"/>
</dbReference>
<comment type="caution">
    <text evidence="1">The sequence shown here is derived from an EMBL/GenBank/DDBJ whole genome shotgun (WGS) entry which is preliminary data.</text>
</comment>
<organism evidence="1 2">
    <name type="scientific">Pseudoalteromonas luteoviolacea S4054</name>
    <dbReference type="NCBI Taxonomy" id="1129367"/>
    <lineage>
        <taxon>Bacteria</taxon>
        <taxon>Pseudomonadati</taxon>
        <taxon>Pseudomonadota</taxon>
        <taxon>Gammaproteobacteria</taxon>
        <taxon>Alteromonadales</taxon>
        <taxon>Pseudoalteromonadaceae</taxon>
        <taxon>Pseudoalteromonas</taxon>
    </lineage>
</organism>
<dbReference type="PATRIC" id="fig|1129367.4.peg.1554"/>
<dbReference type="EMBL" id="AUXW01000136">
    <property type="protein sequence ID" value="KKE84530.1"/>
    <property type="molecule type" value="Genomic_DNA"/>
</dbReference>
<dbReference type="AlphaFoldDB" id="A0A0F6AEB3"/>
<proteinExistence type="predicted"/>
<sequence>MKRDKTIATPLVLSITNNYTLCQSNPIQSYVQQNLHQYFEVELFMLSASQKRKQYLENNIYQTINAQSLSVNAKHSKYIIYKLFYMFL</sequence>